<evidence type="ECO:0000256" key="1">
    <source>
        <dbReference type="ARBA" id="ARBA00001946"/>
    </source>
</evidence>
<dbReference type="Gene3D" id="1.10.150.240">
    <property type="entry name" value="Putative phosphatase, domain 2"/>
    <property type="match status" value="1"/>
</dbReference>
<comment type="cofactor">
    <cofactor evidence="1">
        <name>Mg(2+)</name>
        <dbReference type="ChEBI" id="CHEBI:18420"/>
    </cofactor>
</comment>
<dbReference type="GO" id="GO:0046872">
    <property type="term" value="F:metal ion binding"/>
    <property type="evidence" value="ECO:0007669"/>
    <property type="project" value="UniProtKB-KW"/>
</dbReference>
<dbReference type="Pfam" id="PF00702">
    <property type="entry name" value="Hydrolase"/>
    <property type="match status" value="1"/>
</dbReference>
<evidence type="ECO:0000256" key="3">
    <source>
        <dbReference type="ARBA" id="ARBA00022723"/>
    </source>
</evidence>
<dbReference type="InParanoid" id="A0A1W4WI03"/>
<dbReference type="EC" id="3.1.3.96" evidence="7"/>
<dbReference type="AlphaFoldDB" id="A0A1W4WI03"/>
<keyword evidence="3" id="KW-0479">Metal-binding</keyword>
<dbReference type="SFLD" id="SFLDG01129">
    <property type="entry name" value="C1.5:_HAD__Beta-PGM__Phosphata"/>
    <property type="match status" value="1"/>
</dbReference>
<evidence type="ECO:0000313" key="9">
    <source>
        <dbReference type="Proteomes" id="UP000192223"/>
    </source>
</evidence>
<keyword evidence="4" id="KW-0378">Hydrolase</keyword>
<evidence type="ECO:0000256" key="4">
    <source>
        <dbReference type="ARBA" id="ARBA00022801"/>
    </source>
</evidence>
<comment type="catalytic activity">
    <reaction evidence="6">
        <text>psi-UMP + H2O = pseudouridine + phosphate</text>
        <dbReference type="Rhea" id="RHEA:10944"/>
        <dbReference type="ChEBI" id="CHEBI:15377"/>
        <dbReference type="ChEBI" id="CHEBI:17802"/>
        <dbReference type="ChEBI" id="CHEBI:43474"/>
        <dbReference type="ChEBI" id="CHEBI:58380"/>
        <dbReference type="EC" id="3.1.3.96"/>
    </reaction>
</comment>
<dbReference type="OrthoDB" id="40579at2759"/>
<dbReference type="RefSeq" id="XP_018320087.1">
    <property type="nucleotide sequence ID" value="XM_018464585.2"/>
</dbReference>
<sequence>MSFKKVTHVIFDLDGLLIDSEGMYDEIIGEIAKKYGKEYTFEARMKVLGTPEPITAKLVVEELKLPISTDEFLEQYKRGVAEKLKNPPLLPGAEKLIRHFHEHNVPICLATSSSTEACSIKLQNYENLFSLFHHKVMGSSDPEVKRGKPAPDIYLVAASRFPDNPKPEECLVFEDAPNGVIGAKTAGMQVVMVPAADIQDELKKPATLVLKSLTDFDPTLFGLPALNNIQH</sequence>
<accession>A0A1W4WI03</accession>
<dbReference type="Proteomes" id="UP000192223">
    <property type="component" value="Unplaced"/>
</dbReference>
<dbReference type="FunCoup" id="A0A1W4WI03">
    <property type="interactions" value="424"/>
</dbReference>
<dbReference type="SFLD" id="SFLDS00003">
    <property type="entry name" value="Haloacid_Dehalogenase"/>
    <property type="match status" value="1"/>
</dbReference>
<dbReference type="PANTHER" id="PTHR18901">
    <property type="entry name" value="2-DEOXYGLUCOSE-6-PHOSPHATE PHOSPHATASE 2"/>
    <property type="match status" value="1"/>
</dbReference>
<comment type="similarity">
    <text evidence="2">Belongs to the HAD-like hydrolase superfamily. CbbY/CbbZ/Gph/YieH family.</text>
</comment>
<dbReference type="KEGG" id="apln:108733417"/>
<dbReference type="STRING" id="224129.A0A1W4WI03"/>
<evidence type="ECO:0000256" key="5">
    <source>
        <dbReference type="ARBA" id="ARBA00022842"/>
    </source>
</evidence>
<evidence type="ECO:0000313" key="10">
    <source>
        <dbReference type="RefSeq" id="XP_018320087.1"/>
    </source>
</evidence>
<dbReference type="PANTHER" id="PTHR18901:SF38">
    <property type="entry name" value="PSEUDOURIDINE-5'-PHOSPHATASE"/>
    <property type="match status" value="1"/>
</dbReference>
<gene>
    <name evidence="10" type="primary">LOC108733417</name>
</gene>
<evidence type="ECO:0000256" key="6">
    <source>
        <dbReference type="ARBA" id="ARBA00052504"/>
    </source>
</evidence>
<proteinExistence type="inferred from homology"/>
<keyword evidence="5" id="KW-0460">Magnesium</keyword>
<organism evidence="9 10">
    <name type="scientific">Agrilus planipennis</name>
    <name type="common">Emerald ash borer</name>
    <name type="synonym">Agrilus marcopoli</name>
    <dbReference type="NCBI Taxonomy" id="224129"/>
    <lineage>
        <taxon>Eukaryota</taxon>
        <taxon>Metazoa</taxon>
        <taxon>Ecdysozoa</taxon>
        <taxon>Arthropoda</taxon>
        <taxon>Hexapoda</taxon>
        <taxon>Insecta</taxon>
        <taxon>Pterygota</taxon>
        <taxon>Neoptera</taxon>
        <taxon>Endopterygota</taxon>
        <taxon>Coleoptera</taxon>
        <taxon>Polyphaga</taxon>
        <taxon>Elateriformia</taxon>
        <taxon>Buprestoidea</taxon>
        <taxon>Buprestidae</taxon>
        <taxon>Agrilinae</taxon>
        <taxon>Agrilus</taxon>
    </lineage>
</organism>
<dbReference type="SUPFAM" id="SSF56784">
    <property type="entry name" value="HAD-like"/>
    <property type="match status" value="1"/>
</dbReference>
<dbReference type="SFLD" id="SFLDG01135">
    <property type="entry name" value="C1.5.6:_HAD__Beta-PGM__Phospha"/>
    <property type="match status" value="1"/>
</dbReference>
<protein>
    <recommendedName>
        <fullName evidence="7">pseudouridine 5'-phosphatase</fullName>
        <ecNumber evidence="7">3.1.3.96</ecNumber>
    </recommendedName>
    <alternativeName>
        <fullName evidence="8">Pseudouridine-5'-monophosphatase</fullName>
    </alternativeName>
</protein>
<reference evidence="10" key="1">
    <citation type="submission" date="2025-08" db="UniProtKB">
        <authorList>
            <consortium name="RefSeq"/>
        </authorList>
    </citation>
    <scope>IDENTIFICATION</scope>
    <source>
        <tissue evidence="10">Entire body</tissue>
    </source>
</reference>
<keyword evidence="9" id="KW-1185">Reference proteome</keyword>
<dbReference type="GeneID" id="108733417"/>
<evidence type="ECO:0000256" key="8">
    <source>
        <dbReference type="ARBA" id="ARBA00083904"/>
    </source>
</evidence>
<dbReference type="InterPro" id="IPR023214">
    <property type="entry name" value="HAD_sf"/>
</dbReference>
<name>A0A1W4WI03_AGRPL</name>
<dbReference type="InterPro" id="IPR023198">
    <property type="entry name" value="PGP-like_dom2"/>
</dbReference>
<dbReference type="InterPro" id="IPR006439">
    <property type="entry name" value="HAD-SF_hydro_IA"/>
</dbReference>
<dbReference type="InterPro" id="IPR036412">
    <property type="entry name" value="HAD-like_sf"/>
</dbReference>
<dbReference type="GO" id="GO:1990738">
    <property type="term" value="F:pseudouridine 5'-phosphatase activity"/>
    <property type="evidence" value="ECO:0007669"/>
    <property type="project" value="UniProtKB-EC"/>
</dbReference>
<dbReference type="FunFam" id="3.40.50.1000:FF:000055">
    <property type="entry name" value="Haloacid dehalogenase-like hydrolase family protein"/>
    <property type="match status" value="1"/>
</dbReference>
<evidence type="ECO:0000256" key="2">
    <source>
        <dbReference type="ARBA" id="ARBA00006171"/>
    </source>
</evidence>
<dbReference type="NCBIfam" id="TIGR01509">
    <property type="entry name" value="HAD-SF-IA-v3"/>
    <property type="match status" value="1"/>
</dbReference>
<evidence type="ECO:0000256" key="7">
    <source>
        <dbReference type="ARBA" id="ARBA00066578"/>
    </source>
</evidence>
<dbReference type="Gene3D" id="3.40.50.1000">
    <property type="entry name" value="HAD superfamily/HAD-like"/>
    <property type="match status" value="1"/>
</dbReference>
<dbReference type="FunFam" id="1.10.150.240:FF:000001">
    <property type="entry name" value="Haloacid dehalogenase-like hydrolase domain"/>
    <property type="match status" value="1"/>
</dbReference>